<organism evidence="9 10">
    <name type="scientific">Aquarana catesbeiana</name>
    <name type="common">American bullfrog</name>
    <name type="synonym">Rana catesbeiana</name>
    <dbReference type="NCBI Taxonomy" id="8400"/>
    <lineage>
        <taxon>Eukaryota</taxon>
        <taxon>Metazoa</taxon>
        <taxon>Chordata</taxon>
        <taxon>Craniata</taxon>
        <taxon>Vertebrata</taxon>
        <taxon>Euteleostomi</taxon>
        <taxon>Amphibia</taxon>
        <taxon>Batrachia</taxon>
        <taxon>Anura</taxon>
        <taxon>Neobatrachia</taxon>
        <taxon>Ranoidea</taxon>
        <taxon>Ranidae</taxon>
        <taxon>Aquarana</taxon>
    </lineage>
</organism>
<protein>
    <recommendedName>
        <fullName evidence="8">C2H2-type domain-containing protein</fullName>
    </recommendedName>
</protein>
<dbReference type="Proteomes" id="UP000228934">
    <property type="component" value="Unassembled WGS sequence"/>
</dbReference>
<evidence type="ECO:0000256" key="6">
    <source>
        <dbReference type="PROSITE-ProRule" id="PRU00042"/>
    </source>
</evidence>
<keyword evidence="5" id="KW-0539">Nucleus</keyword>
<dbReference type="Gene3D" id="3.30.160.60">
    <property type="entry name" value="Classic Zinc Finger"/>
    <property type="match status" value="1"/>
</dbReference>
<name>A0A2G9QBQ7_AQUCT</name>
<keyword evidence="2" id="KW-0677">Repeat</keyword>
<evidence type="ECO:0000256" key="4">
    <source>
        <dbReference type="ARBA" id="ARBA00022833"/>
    </source>
</evidence>
<dbReference type="PROSITE" id="PS50157">
    <property type="entry name" value="ZINC_FINGER_C2H2_2"/>
    <property type="match status" value="1"/>
</dbReference>
<evidence type="ECO:0000256" key="1">
    <source>
        <dbReference type="ARBA" id="ARBA00022723"/>
    </source>
</evidence>
<feature type="domain" description="C2H2-type" evidence="8">
    <location>
        <begin position="117"/>
        <end position="144"/>
    </location>
</feature>
<feature type="region of interest" description="Disordered" evidence="7">
    <location>
        <begin position="23"/>
        <end position="49"/>
    </location>
</feature>
<dbReference type="SMART" id="SM00355">
    <property type="entry name" value="ZnF_C2H2"/>
    <property type="match status" value="1"/>
</dbReference>
<evidence type="ECO:0000256" key="5">
    <source>
        <dbReference type="ARBA" id="ARBA00023242"/>
    </source>
</evidence>
<dbReference type="GO" id="GO:0031519">
    <property type="term" value="C:PcG protein complex"/>
    <property type="evidence" value="ECO:0007669"/>
    <property type="project" value="TreeGrafter"/>
</dbReference>
<dbReference type="AlphaFoldDB" id="A0A2G9QBQ7"/>
<evidence type="ECO:0000259" key="8">
    <source>
        <dbReference type="PROSITE" id="PS50157"/>
    </source>
</evidence>
<dbReference type="GO" id="GO:0005667">
    <property type="term" value="C:transcription regulator complex"/>
    <property type="evidence" value="ECO:0007669"/>
    <property type="project" value="TreeGrafter"/>
</dbReference>
<evidence type="ECO:0000256" key="2">
    <source>
        <dbReference type="ARBA" id="ARBA00022737"/>
    </source>
</evidence>
<dbReference type="PANTHER" id="PTHR14003">
    <property type="entry name" value="TRANSCRIPTIONAL REPRESSOR PROTEIN YY"/>
    <property type="match status" value="1"/>
</dbReference>
<dbReference type="OrthoDB" id="9537509at2759"/>
<accession>A0A2G9QBQ7</accession>
<dbReference type="FunFam" id="3.30.160.60:FF:001730">
    <property type="entry name" value="zinc finger protein 660"/>
    <property type="match status" value="1"/>
</dbReference>
<sequence>MYLIQEESLIFVKIEDEETLEIGDLYKEKESPPEISTDPGETRRDVKAEEEEEAYKRIKEEEFPIEIHMNGQYIRNDMGELLSSDPSTPRESFPNHSPPITHHTDHKERINSEEKHFVCQECGKYFTQKSTLTSHLRIHTGEKPSCLSRENSHGGEAVLMFRLREMFYCKFSSQCPQENPHGSEVVVRVTFQEMFNPGKKMYYIREKIKDRNHIFDKNEKDVLLKRGPRE</sequence>
<dbReference type="InterPro" id="IPR036236">
    <property type="entry name" value="Znf_C2H2_sf"/>
</dbReference>
<dbReference type="Pfam" id="PF00096">
    <property type="entry name" value="zf-C2H2"/>
    <property type="match status" value="1"/>
</dbReference>
<dbReference type="PROSITE" id="PS00028">
    <property type="entry name" value="ZINC_FINGER_C2H2_1"/>
    <property type="match status" value="1"/>
</dbReference>
<dbReference type="GO" id="GO:0008270">
    <property type="term" value="F:zinc ion binding"/>
    <property type="evidence" value="ECO:0007669"/>
    <property type="project" value="UniProtKB-KW"/>
</dbReference>
<dbReference type="GO" id="GO:0000978">
    <property type="term" value="F:RNA polymerase II cis-regulatory region sequence-specific DNA binding"/>
    <property type="evidence" value="ECO:0007669"/>
    <property type="project" value="TreeGrafter"/>
</dbReference>
<dbReference type="EMBL" id="KZ028827">
    <property type="protein sequence ID" value="PIO13042.1"/>
    <property type="molecule type" value="Genomic_DNA"/>
</dbReference>
<dbReference type="GO" id="GO:0000785">
    <property type="term" value="C:chromatin"/>
    <property type="evidence" value="ECO:0007669"/>
    <property type="project" value="TreeGrafter"/>
</dbReference>
<keyword evidence="10" id="KW-1185">Reference proteome</keyword>
<evidence type="ECO:0000256" key="3">
    <source>
        <dbReference type="ARBA" id="ARBA00022771"/>
    </source>
</evidence>
<feature type="non-terminal residue" evidence="9">
    <location>
        <position position="230"/>
    </location>
</feature>
<dbReference type="PANTHER" id="PTHR14003:SF23">
    <property type="entry name" value="ZINC FINGER PROTEIN 143"/>
    <property type="match status" value="1"/>
</dbReference>
<dbReference type="GO" id="GO:0000981">
    <property type="term" value="F:DNA-binding transcription factor activity, RNA polymerase II-specific"/>
    <property type="evidence" value="ECO:0007669"/>
    <property type="project" value="TreeGrafter"/>
</dbReference>
<evidence type="ECO:0000313" key="9">
    <source>
        <dbReference type="EMBL" id="PIO13042.1"/>
    </source>
</evidence>
<keyword evidence="3 6" id="KW-0863">Zinc-finger</keyword>
<reference evidence="10" key="1">
    <citation type="journal article" date="2017" name="Nat. Commun.">
        <title>The North American bullfrog draft genome provides insight into hormonal regulation of long noncoding RNA.</title>
        <authorList>
            <person name="Hammond S.A."/>
            <person name="Warren R.L."/>
            <person name="Vandervalk B.P."/>
            <person name="Kucuk E."/>
            <person name="Khan H."/>
            <person name="Gibb E.A."/>
            <person name="Pandoh P."/>
            <person name="Kirk H."/>
            <person name="Zhao Y."/>
            <person name="Jones M."/>
            <person name="Mungall A.J."/>
            <person name="Coope R."/>
            <person name="Pleasance S."/>
            <person name="Moore R.A."/>
            <person name="Holt R.A."/>
            <person name="Round J.M."/>
            <person name="Ohora S."/>
            <person name="Walle B.V."/>
            <person name="Veldhoen N."/>
            <person name="Helbing C.C."/>
            <person name="Birol I."/>
        </authorList>
    </citation>
    <scope>NUCLEOTIDE SEQUENCE [LARGE SCALE GENOMIC DNA]</scope>
</reference>
<keyword evidence="1" id="KW-0479">Metal-binding</keyword>
<dbReference type="SUPFAM" id="SSF57667">
    <property type="entry name" value="beta-beta-alpha zinc fingers"/>
    <property type="match status" value="1"/>
</dbReference>
<keyword evidence="4" id="KW-0862">Zinc</keyword>
<evidence type="ECO:0000256" key="7">
    <source>
        <dbReference type="SAM" id="MobiDB-lite"/>
    </source>
</evidence>
<proteinExistence type="predicted"/>
<dbReference type="InterPro" id="IPR013087">
    <property type="entry name" value="Znf_C2H2_type"/>
</dbReference>
<evidence type="ECO:0000313" key="10">
    <source>
        <dbReference type="Proteomes" id="UP000228934"/>
    </source>
</evidence>
<feature type="region of interest" description="Disordered" evidence="7">
    <location>
        <begin position="82"/>
        <end position="108"/>
    </location>
</feature>
<gene>
    <name evidence="9" type="ORF">AB205_0186330</name>
</gene>